<feature type="domain" description="Aminotransferase class I/classII large" evidence="3">
    <location>
        <begin position="257"/>
        <end position="402"/>
    </location>
</feature>
<evidence type="ECO:0000256" key="1">
    <source>
        <dbReference type="ARBA" id="ARBA00022898"/>
    </source>
</evidence>
<evidence type="ECO:0000313" key="5">
    <source>
        <dbReference type="WBParaSite" id="jg17911.1"/>
    </source>
</evidence>
<dbReference type="InterPro" id="IPR050478">
    <property type="entry name" value="Ethylene_sulfur-biosynth"/>
</dbReference>
<dbReference type="PANTHER" id="PTHR43795:SF39">
    <property type="entry name" value="AMINOTRANSFERASE CLASS I_CLASSII DOMAIN-CONTAINING PROTEIN"/>
    <property type="match status" value="1"/>
</dbReference>
<dbReference type="InterPro" id="IPR015422">
    <property type="entry name" value="PyrdxlP-dep_Trfase_small"/>
</dbReference>
<keyword evidence="4" id="KW-1185">Reference proteome</keyword>
<dbReference type="SUPFAM" id="SSF53383">
    <property type="entry name" value="PLP-dependent transferases"/>
    <property type="match status" value="1"/>
</dbReference>
<organism evidence="4 5">
    <name type="scientific">Ditylenchus dipsaci</name>
    <dbReference type="NCBI Taxonomy" id="166011"/>
    <lineage>
        <taxon>Eukaryota</taxon>
        <taxon>Metazoa</taxon>
        <taxon>Ecdysozoa</taxon>
        <taxon>Nematoda</taxon>
        <taxon>Chromadorea</taxon>
        <taxon>Rhabditida</taxon>
        <taxon>Tylenchina</taxon>
        <taxon>Tylenchomorpha</taxon>
        <taxon>Sphaerularioidea</taxon>
        <taxon>Anguinidae</taxon>
        <taxon>Anguininae</taxon>
        <taxon>Ditylenchus</taxon>
    </lineage>
</organism>
<sequence>MTEEIHSKDQTLIKTRETELADLGESRTKVQRSIQCCLSDNFANHLLIDEGCSNPTKTTKEISPLITKINNTIEVVGQLYCKEEQYLNQHLKYIQAANPASNQFFPAPTSNNLIGINKKMQKIMEMGELDQDISSDPTSNLPSAREVCKDRWHSNHNPEGKIDLCNDHNNLCEELFRHKINKTWPSGVDLAALLRQSPTPGGRKSTKKAVMSCIRHFFCANEQNQRSAKDLILTPGSDAAHDMLSLCCFPRRCDSERAQVELRAVSSQNMLDIHLDTAIFQQALVEAVTQGQNVRAILLTQPHNPLGLAFDWDQISKLCQWAVKNNLWILIDETFVSHIAKPNKNESAIKSFVSLADQSDLRQKLIWIWSVDKDMCLPGLRFAVIHTQNDEVHKALSRLENHPTIDLEFINAATAIYGCAFCETCCWLFYFFVFTKIHQENTFEEEEILWKRFMSEASIYLNPGMFMGTSDAGWFQLIISMDKTELQEALNRLAAVLNSIGGKDNSAEHGDSLSLSMLPAETSRVPTVQASLPLLVALASEDGASASDPSPTELPSGADNAVGRNSDVDQSELHLASNTPPFPASQMTSPDAASSVLHSKPSIDSIDDTQVKKASVSSATDYTIYGHQPAQDSLEEANHQKEVSKAPIPEKKHKSPSISPRETDKSWDDEKYPYSYTHVSNPADDAALLNRVFVFPASHLEWKEEITLSPDAKSRELLYQRIHYASEQRALQRQASVAKKKLSAIDEGEDHLQEDSHTPPTVPSHITDFSFIEQLVSGGAQSNISILPENYLAEQQANHPSESQFKYQVDEMVDHPVYLPADHLDSHLAIDHQTEKRLTT</sequence>
<dbReference type="Proteomes" id="UP000887574">
    <property type="component" value="Unplaced"/>
</dbReference>
<accession>A0A915DCY8</accession>
<dbReference type="InterPro" id="IPR004839">
    <property type="entry name" value="Aminotransferase_I/II_large"/>
</dbReference>
<feature type="region of interest" description="Disordered" evidence="2">
    <location>
        <begin position="742"/>
        <end position="764"/>
    </location>
</feature>
<feature type="compositionally biased region" description="Basic and acidic residues" evidence="2">
    <location>
        <begin position="636"/>
        <end position="650"/>
    </location>
</feature>
<proteinExistence type="predicted"/>
<dbReference type="PANTHER" id="PTHR43795">
    <property type="entry name" value="BIFUNCTIONAL ASPARTATE AMINOTRANSFERASE AND GLUTAMATE/ASPARTATE-PREPHENATE AMINOTRANSFERASE-RELATED"/>
    <property type="match status" value="1"/>
</dbReference>
<evidence type="ECO:0000259" key="3">
    <source>
        <dbReference type="Pfam" id="PF00155"/>
    </source>
</evidence>
<evidence type="ECO:0000256" key="2">
    <source>
        <dbReference type="SAM" id="MobiDB-lite"/>
    </source>
</evidence>
<feature type="region of interest" description="Disordered" evidence="2">
    <location>
        <begin position="542"/>
        <end position="601"/>
    </location>
</feature>
<keyword evidence="1" id="KW-0663">Pyridoxal phosphate</keyword>
<feature type="region of interest" description="Disordered" evidence="2">
    <location>
        <begin position="632"/>
        <end position="668"/>
    </location>
</feature>
<dbReference type="Gene3D" id="3.40.640.10">
    <property type="entry name" value="Type I PLP-dependent aspartate aminotransferase-like (Major domain)"/>
    <property type="match status" value="1"/>
</dbReference>
<dbReference type="GO" id="GO:0030170">
    <property type="term" value="F:pyridoxal phosphate binding"/>
    <property type="evidence" value="ECO:0007669"/>
    <property type="project" value="InterPro"/>
</dbReference>
<dbReference type="InterPro" id="IPR015424">
    <property type="entry name" value="PyrdxlP-dep_Trfase"/>
</dbReference>
<dbReference type="InterPro" id="IPR015421">
    <property type="entry name" value="PyrdxlP-dep_Trfase_major"/>
</dbReference>
<dbReference type="Gene3D" id="3.90.1150.10">
    <property type="entry name" value="Aspartate Aminotransferase, domain 1"/>
    <property type="match status" value="1"/>
</dbReference>
<reference evidence="5" key="1">
    <citation type="submission" date="2022-11" db="UniProtKB">
        <authorList>
            <consortium name="WormBaseParasite"/>
        </authorList>
    </citation>
    <scope>IDENTIFICATION</scope>
</reference>
<dbReference type="WBParaSite" id="jg17911.1">
    <property type="protein sequence ID" value="jg17911.1"/>
    <property type="gene ID" value="jg17911"/>
</dbReference>
<dbReference type="GO" id="GO:0008483">
    <property type="term" value="F:transaminase activity"/>
    <property type="evidence" value="ECO:0007669"/>
    <property type="project" value="TreeGrafter"/>
</dbReference>
<evidence type="ECO:0000313" key="4">
    <source>
        <dbReference type="Proteomes" id="UP000887574"/>
    </source>
</evidence>
<protein>
    <submittedName>
        <fullName evidence="5">Aminotransferase class I/classII domain-containing protein</fullName>
    </submittedName>
</protein>
<name>A0A915DCY8_9BILA</name>
<dbReference type="Pfam" id="PF00155">
    <property type="entry name" value="Aminotran_1_2"/>
    <property type="match status" value="1"/>
</dbReference>
<dbReference type="GO" id="GO:0006520">
    <property type="term" value="P:amino acid metabolic process"/>
    <property type="evidence" value="ECO:0007669"/>
    <property type="project" value="TreeGrafter"/>
</dbReference>
<dbReference type="AlphaFoldDB" id="A0A915DCY8"/>